<proteinExistence type="predicted"/>
<evidence type="ECO:0000313" key="2">
    <source>
        <dbReference type="Proteomes" id="UP000529417"/>
    </source>
</evidence>
<dbReference type="AlphaFoldDB" id="A0A7Z0I295"/>
<sequence length="389" mass="44255">MSDLPASLYCGAVYDNMAAVFLPRKEEWLLPIYCYLSSPEYKSDVRKLNQKMQVANSTLAKVVFDLSKWKKVAEENFPDGFPKPYTDDASQWLFHGHPVDASTGTSLHVALARLCGYRWPAESDSNLLLSDSAHEWVTKAEELPPGDNDGLLGVSPVAGEKSLADRLRAYLATAFGTDWSDALERRLISEADDFLDKKAARDGSLEAWVRDRAFRQHCALFGQRPFLWHISDGLKDGFSVFVHYHRFDQANLRKLTYTLLGDWLARAKAENNTLRYEKGRELQQKLEKILEGEKPYDIFVRWKSLAQQPLGWDPDLDDGVRQNIRPFIKAGVLTHDLSKILKDKDRGKDVQSAPWYDVFKGERRNDHHTTLAEKRGAREAAAKQVEAAK</sequence>
<comment type="caution">
    <text evidence="1">The sequence shown here is derived from an EMBL/GenBank/DDBJ whole genome shotgun (WGS) entry which is preliminary data.</text>
</comment>
<reference evidence="1 2" key="1">
    <citation type="journal article" date="2000" name="Arch. Microbiol.">
        <title>Rhodobaca bogoriensis gen. nov. and sp. nov., an alkaliphilic purple nonsulfur bacterium from African Rift Valley soda lakes.</title>
        <authorList>
            <person name="Milford A.D."/>
            <person name="Achenbach L.A."/>
            <person name="Jung D.O."/>
            <person name="Madigan M.T."/>
        </authorList>
    </citation>
    <scope>NUCLEOTIDE SEQUENCE [LARGE SCALE GENOMIC DNA]</scope>
    <source>
        <strain evidence="1 2">2376</strain>
    </source>
</reference>
<keyword evidence="2" id="KW-1185">Reference proteome</keyword>
<accession>A0A7Z0I295</accession>
<dbReference type="EMBL" id="JACBXS010000057">
    <property type="protein sequence ID" value="NYS26625.1"/>
    <property type="molecule type" value="Genomic_DNA"/>
</dbReference>
<protein>
    <submittedName>
        <fullName evidence="1">Uncharacterized protein</fullName>
    </submittedName>
</protein>
<evidence type="ECO:0000313" key="1">
    <source>
        <dbReference type="EMBL" id="NYS26625.1"/>
    </source>
</evidence>
<organism evidence="1 2">
    <name type="scientific">Rhabdonatronobacter sediminivivens</name>
    <dbReference type="NCBI Taxonomy" id="2743469"/>
    <lineage>
        <taxon>Bacteria</taxon>
        <taxon>Pseudomonadati</taxon>
        <taxon>Pseudomonadota</taxon>
        <taxon>Alphaproteobacteria</taxon>
        <taxon>Rhodobacterales</taxon>
        <taxon>Paracoccaceae</taxon>
        <taxon>Rhabdonatronobacter</taxon>
    </lineage>
</organism>
<dbReference type="Proteomes" id="UP000529417">
    <property type="component" value="Unassembled WGS sequence"/>
</dbReference>
<gene>
    <name evidence="1" type="ORF">HUK65_16700</name>
</gene>
<name>A0A7Z0I295_9RHOB</name>